<reference evidence="1 2" key="1">
    <citation type="journal article" date="2018" name="Sci. Data">
        <title>The draft genome sequence of cork oak.</title>
        <authorList>
            <person name="Ramos A.M."/>
            <person name="Usie A."/>
            <person name="Barbosa P."/>
            <person name="Barros P.M."/>
            <person name="Capote T."/>
            <person name="Chaves I."/>
            <person name="Simoes F."/>
            <person name="Abreu I."/>
            <person name="Carrasquinho I."/>
            <person name="Faro C."/>
            <person name="Guimaraes J.B."/>
            <person name="Mendonca D."/>
            <person name="Nobrega F."/>
            <person name="Rodrigues L."/>
            <person name="Saibo N.J.M."/>
            <person name="Varela M.C."/>
            <person name="Egas C."/>
            <person name="Matos J."/>
            <person name="Miguel C.M."/>
            <person name="Oliveira M.M."/>
            <person name="Ricardo C.P."/>
            <person name="Goncalves S."/>
        </authorList>
    </citation>
    <scope>NUCLEOTIDE SEQUENCE [LARGE SCALE GENOMIC DNA]</scope>
    <source>
        <strain evidence="2">cv. HL8</strain>
    </source>
</reference>
<dbReference type="Proteomes" id="UP000237347">
    <property type="component" value="Unassembled WGS sequence"/>
</dbReference>
<proteinExistence type="predicted"/>
<sequence length="82" mass="8994">MDEWTEAAVKKGSIQVAWNSSRLFEGKKLLNGAGASGLTDEQKAQDLAVESDTHSHAFLRAIHLCLLHHHSIMGLLKAHQAH</sequence>
<evidence type="ECO:0000313" key="1">
    <source>
        <dbReference type="EMBL" id="KAK7837655.1"/>
    </source>
</evidence>
<protein>
    <submittedName>
        <fullName evidence="1">Uncharacterized protein</fullName>
    </submittedName>
</protein>
<comment type="caution">
    <text evidence="1">The sequence shown here is derived from an EMBL/GenBank/DDBJ whole genome shotgun (WGS) entry which is preliminary data.</text>
</comment>
<gene>
    <name evidence="1" type="ORF">CFP56_021025</name>
</gene>
<dbReference type="AlphaFoldDB" id="A0AAW0KFK8"/>
<accession>A0AAW0KFK8</accession>
<keyword evidence="2" id="KW-1185">Reference proteome</keyword>
<organism evidence="1 2">
    <name type="scientific">Quercus suber</name>
    <name type="common">Cork oak</name>
    <dbReference type="NCBI Taxonomy" id="58331"/>
    <lineage>
        <taxon>Eukaryota</taxon>
        <taxon>Viridiplantae</taxon>
        <taxon>Streptophyta</taxon>
        <taxon>Embryophyta</taxon>
        <taxon>Tracheophyta</taxon>
        <taxon>Spermatophyta</taxon>
        <taxon>Magnoliopsida</taxon>
        <taxon>eudicotyledons</taxon>
        <taxon>Gunneridae</taxon>
        <taxon>Pentapetalae</taxon>
        <taxon>rosids</taxon>
        <taxon>fabids</taxon>
        <taxon>Fagales</taxon>
        <taxon>Fagaceae</taxon>
        <taxon>Quercus</taxon>
    </lineage>
</organism>
<dbReference type="EMBL" id="PKMF04000325">
    <property type="protein sequence ID" value="KAK7837655.1"/>
    <property type="molecule type" value="Genomic_DNA"/>
</dbReference>
<name>A0AAW0KFK8_QUESU</name>
<evidence type="ECO:0000313" key="2">
    <source>
        <dbReference type="Proteomes" id="UP000237347"/>
    </source>
</evidence>